<keyword evidence="4" id="KW-1185">Reference proteome</keyword>
<dbReference type="InterPro" id="IPR021855">
    <property type="entry name" value="PAM68-like"/>
</dbReference>
<dbReference type="PANTHER" id="PTHR34575:SF1">
    <property type="entry name" value="PROTEIN PAM68, CHLOROPLASTIC"/>
    <property type="match status" value="1"/>
</dbReference>
<organism evidence="3 4">
    <name type="scientific">Phaeodactylum tricornutum (strain CCAP 1055/1)</name>
    <dbReference type="NCBI Taxonomy" id="556484"/>
    <lineage>
        <taxon>Eukaryota</taxon>
        <taxon>Sar</taxon>
        <taxon>Stramenopiles</taxon>
        <taxon>Ochrophyta</taxon>
        <taxon>Bacillariophyta</taxon>
        <taxon>Bacillariophyceae</taxon>
        <taxon>Bacillariophycidae</taxon>
        <taxon>Naviculales</taxon>
        <taxon>Phaeodactylaceae</taxon>
        <taxon>Phaeodactylum</taxon>
    </lineage>
</organism>
<keyword evidence="2" id="KW-1133">Transmembrane helix</keyword>
<dbReference type="GeneID" id="7199815"/>
<dbReference type="EMBL" id="CM000608">
    <property type="protein sequence ID" value="EEC49507.1"/>
    <property type="molecule type" value="Genomic_DNA"/>
</dbReference>
<feature type="compositionally biased region" description="Polar residues" evidence="1">
    <location>
        <begin position="89"/>
        <end position="101"/>
    </location>
</feature>
<feature type="compositionally biased region" description="Basic and acidic residues" evidence="1">
    <location>
        <begin position="106"/>
        <end position="118"/>
    </location>
</feature>
<dbReference type="RefSeq" id="XP_002178809.1">
    <property type="nucleotide sequence ID" value="XM_002178773.1"/>
</dbReference>
<dbReference type="OrthoDB" id="5862at2759"/>
<dbReference type="Proteomes" id="UP000000759">
    <property type="component" value="Chromosome 5"/>
</dbReference>
<dbReference type="STRING" id="556484.B7FW21"/>
<feature type="region of interest" description="Disordered" evidence="1">
    <location>
        <begin position="264"/>
        <end position="288"/>
    </location>
</feature>
<dbReference type="AlphaFoldDB" id="B7FW21"/>
<dbReference type="PANTHER" id="PTHR34575">
    <property type="entry name" value="PROTEIN PAM68, CHLOROPLASTIC"/>
    <property type="match status" value="1"/>
</dbReference>
<feature type="transmembrane region" description="Helical" evidence="2">
    <location>
        <begin position="186"/>
        <end position="208"/>
    </location>
</feature>
<gene>
    <name evidence="3" type="ORF">PHATRDRAFT_44899</name>
</gene>
<protein>
    <submittedName>
        <fullName evidence="3">Uncharacterized protein</fullName>
    </submittedName>
</protein>
<name>B7FW21_PHATC</name>
<keyword evidence="2" id="KW-0472">Membrane</keyword>
<feature type="transmembrane region" description="Helical" evidence="2">
    <location>
        <begin position="154"/>
        <end position="174"/>
    </location>
</feature>
<evidence type="ECO:0000256" key="1">
    <source>
        <dbReference type="SAM" id="MobiDB-lite"/>
    </source>
</evidence>
<evidence type="ECO:0000313" key="3">
    <source>
        <dbReference type="EMBL" id="EEC49507.1"/>
    </source>
</evidence>
<accession>B7FW21</accession>
<sequence length="288" mass="31776">MRAASMIFVLSSAVELARETRAFSPVASRAREVVHSATFLSAKKGFGSAPDPSKKKSGSTTAQQDSTSYPASSSSSISKDDENPARSAIATSTRSPQQRPNAGQRALEDMRRQQAEKKDAELRKVRELLDADQQVQEAAAAIPERVAQRMGARMLPFVGLPFFLGMGVFVGFWYMATYRNLEYQPALVAASTIVVLLLGLVGITYSILSASWDPDREGSLLGTDEFSKNIENIRDGLKRSRENAILRDKMAGLTSEELQKSIKDLERRDAASQRREQSLDRKLKDELD</sequence>
<dbReference type="HOGENOM" id="CLU_875689_0_0_1"/>
<evidence type="ECO:0000313" key="4">
    <source>
        <dbReference type="Proteomes" id="UP000000759"/>
    </source>
</evidence>
<reference evidence="3 4" key="1">
    <citation type="journal article" date="2008" name="Nature">
        <title>The Phaeodactylum genome reveals the evolutionary history of diatom genomes.</title>
        <authorList>
            <person name="Bowler C."/>
            <person name="Allen A.E."/>
            <person name="Badger J.H."/>
            <person name="Grimwood J."/>
            <person name="Jabbari K."/>
            <person name="Kuo A."/>
            <person name="Maheswari U."/>
            <person name="Martens C."/>
            <person name="Maumus F."/>
            <person name="Otillar R.P."/>
            <person name="Rayko E."/>
            <person name="Salamov A."/>
            <person name="Vandepoele K."/>
            <person name="Beszteri B."/>
            <person name="Gruber A."/>
            <person name="Heijde M."/>
            <person name="Katinka M."/>
            <person name="Mock T."/>
            <person name="Valentin K."/>
            <person name="Verret F."/>
            <person name="Berges J.A."/>
            <person name="Brownlee C."/>
            <person name="Cadoret J.P."/>
            <person name="Chiovitti A."/>
            <person name="Choi C.J."/>
            <person name="Coesel S."/>
            <person name="De Martino A."/>
            <person name="Detter J.C."/>
            <person name="Durkin C."/>
            <person name="Falciatore A."/>
            <person name="Fournet J."/>
            <person name="Haruta M."/>
            <person name="Huysman M.J."/>
            <person name="Jenkins B.D."/>
            <person name="Jiroutova K."/>
            <person name="Jorgensen R.E."/>
            <person name="Joubert Y."/>
            <person name="Kaplan A."/>
            <person name="Kroger N."/>
            <person name="Kroth P.G."/>
            <person name="La Roche J."/>
            <person name="Lindquist E."/>
            <person name="Lommer M."/>
            <person name="Martin-Jezequel V."/>
            <person name="Lopez P.J."/>
            <person name="Lucas S."/>
            <person name="Mangogna M."/>
            <person name="McGinnis K."/>
            <person name="Medlin L.K."/>
            <person name="Montsant A."/>
            <person name="Oudot-Le Secq M.P."/>
            <person name="Napoli C."/>
            <person name="Obornik M."/>
            <person name="Parker M.S."/>
            <person name="Petit J.L."/>
            <person name="Porcel B.M."/>
            <person name="Poulsen N."/>
            <person name="Robison M."/>
            <person name="Rychlewski L."/>
            <person name="Rynearson T.A."/>
            <person name="Schmutz J."/>
            <person name="Shapiro H."/>
            <person name="Siaut M."/>
            <person name="Stanley M."/>
            <person name="Sussman M.R."/>
            <person name="Taylor A.R."/>
            <person name="Vardi A."/>
            <person name="von Dassow P."/>
            <person name="Vyverman W."/>
            <person name="Willis A."/>
            <person name="Wyrwicz L.S."/>
            <person name="Rokhsar D.S."/>
            <person name="Weissenbach J."/>
            <person name="Armbrust E.V."/>
            <person name="Green B.R."/>
            <person name="Van de Peer Y."/>
            <person name="Grigoriev I.V."/>
        </authorList>
    </citation>
    <scope>NUCLEOTIDE SEQUENCE [LARGE SCALE GENOMIC DNA]</scope>
    <source>
        <strain evidence="3 4">CCAP 1055/1</strain>
    </source>
</reference>
<dbReference type="Pfam" id="PF11947">
    <property type="entry name" value="DUF3464"/>
    <property type="match status" value="1"/>
</dbReference>
<evidence type="ECO:0000256" key="2">
    <source>
        <dbReference type="SAM" id="Phobius"/>
    </source>
</evidence>
<proteinExistence type="predicted"/>
<feature type="compositionally biased region" description="Low complexity" evidence="1">
    <location>
        <begin position="66"/>
        <end position="77"/>
    </location>
</feature>
<dbReference type="InParanoid" id="B7FW21"/>
<keyword evidence="2" id="KW-0812">Transmembrane</keyword>
<dbReference type="KEGG" id="pti:PHATRDRAFT_44899"/>
<dbReference type="eggNOG" id="ENOG502RXKE">
    <property type="taxonomic scope" value="Eukaryota"/>
</dbReference>
<feature type="region of interest" description="Disordered" evidence="1">
    <location>
        <begin position="43"/>
        <end position="118"/>
    </location>
</feature>
<reference evidence="4" key="2">
    <citation type="submission" date="2008-08" db="EMBL/GenBank/DDBJ databases">
        <authorList>
            <consortium name="Diatom Consortium"/>
            <person name="Grigoriev I."/>
            <person name="Grimwood J."/>
            <person name="Kuo A."/>
            <person name="Otillar R.P."/>
            <person name="Salamov A."/>
            <person name="Detter J.C."/>
            <person name="Lindquist E."/>
            <person name="Shapiro H."/>
            <person name="Lucas S."/>
            <person name="Glavina del Rio T."/>
            <person name="Pitluck S."/>
            <person name="Rokhsar D."/>
            <person name="Bowler C."/>
        </authorList>
    </citation>
    <scope>GENOME REANNOTATION</scope>
    <source>
        <strain evidence="4">CCAP 1055/1</strain>
    </source>
</reference>
<dbReference type="PaxDb" id="2850-Phatr44899"/>